<comment type="caution">
    <text evidence="1">The sequence shown here is derived from an EMBL/GenBank/DDBJ whole genome shotgun (WGS) entry which is preliminary data.</text>
</comment>
<sequence>MHPHIKTHFHIRPHKYYHYRPPSQSTIQPYLHTCPPDGQLNLISSPPDCRSSAYPNHQQYPHPNPSVAAIVQPQNSSNFHMQHFTPHNPHTQLQHQLFIRPTTSQYACSCIIGPPHSERLPTKNMRPWSTAGLSPLGPMQLNQEKRLLSAQAVRSVFADSSLFQSPVYQVYLKEDIHSLSNFTFFGLLAIQSPSSEHKVPTDRNNVVKIYRE</sequence>
<reference evidence="1" key="1">
    <citation type="submission" date="2018-11" db="EMBL/GenBank/DDBJ databases">
        <authorList>
            <consortium name="Pathogen Informatics"/>
        </authorList>
    </citation>
    <scope>NUCLEOTIDE SEQUENCE</scope>
</reference>
<proteinExistence type="predicted"/>
<keyword evidence="2" id="KW-1185">Reference proteome</keyword>
<dbReference type="AlphaFoldDB" id="A0A3S5AMM1"/>
<accession>A0A3S5AMM1</accession>
<dbReference type="Proteomes" id="UP000784294">
    <property type="component" value="Unassembled WGS sequence"/>
</dbReference>
<evidence type="ECO:0000313" key="1">
    <source>
        <dbReference type="EMBL" id="VEL33240.1"/>
    </source>
</evidence>
<organism evidence="1 2">
    <name type="scientific">Protopolystoma xenopodis</name>
    <dbReference type="NCBI Taxonomy" id="117903"/>
    <lineage>
        <taxon>Eukaryota</taxon>
        <taxon>Metazoa</taxon>
        <taxon>Spiralia</taxon>
        <taxon>Lophotrochozoa</taxon>
        <taxon>Platyhelminthes</taxon>
        <taxon>Monogenea</taxon>
        <taxon>Polyopisthocotylea</taxon>
        <taxon>Polystomatidea</taxon>
        <taxon>Polystomatidae</taxon>
        <taxon>Protopolystoma</taxon>
    </lineage>
</organism>
<name>A0A3S5AMM1_9PLAT</name>
<evidence type="ECO:0000313" key="2">
    <source>
        <dbReference type="Proteomes" id="UP000784294"/>
    </source>
</evidence>
<gene>
    <name evidence="1" type="ORF">PXEA_LOCUS26680</name>
</gene>
<dbReference type="EMBL" id="CAAALY010245404">
    <property type="protein sequence ID" value="VEL33240.1"/>
    <property type="molecule type" value="Genomic_DNA"/>
</dbReference>
<protein>
    <submittedName>
        <fullName evidence="1">Uncharacterized protein</fullName>
    </submittedName>
</protein>